<evidence type="ECO:0000313" key="2">
    <source>
        <dbReference type="Proteomes" id="UP000439903"/>
    </source>
</evidence>
<name>A0A8H4EGW9_GIGMA</name>
<sequence length="82" mass="9100">MDLFICNEQSSPSPITLASPIQNSAVSIDSNIVKPLVQNQSHLNIIPECYSLLIETPASGMHFNSWTKIVITLMLTVVRKIF</sequence>
<accession>A0A8H4EGW9</accession>
<comment type="caution">
    <text evidence="1">The sequence shown here is derived from an EMBL/GenBank/DDBJ whole genome shotgun (WGS) entry which is preliminary data.</text>
</comment>
<protein>
    <submittedName>
        <fullName evidence="1">Uncharacterized protein</fullName>
    </submittedName>
</protein>
<dbReference type="AlphaFoldDB" id="A0A8H4EGW9"/>
<proteinExistence type="predicted"/>
<gene>
    <name evidence="1" type="ORF">F8M41_023492</name>
</gene>
<dbReference type="EMBL" id="WTPW01000766">
    <property type="protein sequence ID" value="KAF0482071.1"/>
    <property type="molecule type" value="Genomic_DNA"/>
</dbReference>
<evidence type="ECO:0000313" key="1">
    <source>
        <dbReference type="EMBL" id="KAF0482071.1"/>
    </source>
</evidence>
<reference evidence="1 2" key="1">
    <citation type="journal article" date="2019" name="Environ. Microbiol.">
        <title>At the nexus of three kingdoms: the genome of the mycorrhizal fungus Gigaspora margarita provides insights into plant, endobacterial and fungal interactions.</title>
        <authorList>
            <person name="Venice F."/>
            <person name="Ghignone S."/>
            <person name="Salvioli di Fossalunga A."/>
            <person name="Amselem J."/>
            <person name="Novero M."/>
            <person name="Xianan X."/>
            <person name="Sedzielewska Toro K."/>
            <person name="Morin E."/>
            <person name="Lipzen A."/>
            <person name="Grigoriev I.V."/>
            <person name="Henrissat B."/>
            <person name="Martin F.M."/>
            <person name="Bonfante P."/>
        </authorList>
    </citation>
    <scope>NUCLEOTIDE SEQUENCE [LARGE SCALE GENOMIC DNA]</scope>
    <source>
        <strain evidence="1 2">BEG34</strain>
    </source>
</reference>
<keyword evidence="2" id="KW-1185">Reference proteome</keyword>
<dbReference type="Proteomes" id="UP000439903">
    <property type="component" value="Unassembled WGS sequence"/>
</dbReference>
<organism evidence="1 2">
    <name type="scientific">Gigaspora margarita</name>
    <dbReference type="NCBI Taxonomy" id="4874"/>
    <lineage>
        <taxon>Eukaryota</taxon>
        <taxon>Fungi</taxon>
        <taxon>Fungi incertae sedis</taxon>
        <taxon>Mucoromycota</taxon>
        <taxon>Glomeromycotina</taxon>
        <taxon>Glomeromycetes</taxon>
        <taxon>Diversisporales</taxon>
        <taxon>Gigasporaceae</taxon>
        <taxon>Gigaspora</taxon>
    </lineage>
</organism>